<keyword evidence="3" id="KW-0805">Transcription regulation</keyword>
<organism evidence="11 12">
    <name type="scientific">Actinidia chinensis var. chinensis</name>
    <name type="common">Chinese soft-hair kiwi</name>
    <dbReference type="NCBI Taxonomy" id="1590841"/>
    <lineage>
        <taxon>Eukaryota</taxon>
        <taxon>Viridiplantae</taxon>
        <taxon>Streptophyta</taxon>
        <taxon>Embryophyta</taxon>
        <taxon>Tracheophyta</taxon>
        <taxon>Spermatophyta</taxon>
        <taxon>Magnoliopsida</taxon>
        <taxon>eudicotyledons</taxon>
        <taxon>Gunneridae</taxon>
        <taxon>Pentapetalae</taxon>
        <taxon>asterids</taxon>
        <taxon>Ericales</taxon>
        <taxon>Actinidiaceae</taxon>
        <taxon>Actinidia</taxon>
    </lineage>
</organism>
<feature type="compositionally biased region" description="Basic and acidic residues" evidence="9">
    <location>
        <begin position="448"/>
        <end position="465"/>
    </location>
</feature>
<dbReference type="InterPro" id="IPR050224">
    <property type="entry name" value="TALE_homeobox"/>
</dbReference>
<keyword evidence="12" id="KW-1185">Reference proteome</keyword>
<dbReference type="CDD" id="cd00086">
    <property type="entry name" value="homeodomain"/>
    <property type="match status" value="1"/>
</dbReference>
<evidence type="ECO:0000256" key="8">
    <source>
        <dbReference type="PROSITE-ProRule" id="PRU00108"/>
    </source>
</evidence>
<dbReference type="Pfam" id="PF07526">
    <property type="entry name" value="POX"/>
    <property type="match status" value="1"/>
</dbReference>
<dbReference type="EMBL" id="NKQK01000021">
    <property type="protein sequence ID" value="PSR99647.1"/>
    <property type="molecule type" value="Genomic_DNA"/>
</dbReference>
<dbReference type="PROSITE" id="PS50071">
    <property type="entry name" value="HOMEOBOX_2"/>
    <property type="match status" value="1"/>
</dbReference>
<gene>
    <name evidence="11" type="ORF">CEY00_Acc23620</name>
</gene>
<dbReference type="Proteomes" id="UP000241394">
    <property type="component" value="Chromosome LG21"/>
</dbReference>
<evidence type="ECO:0000259" key="10">
    <source>
        <dbReference type="PROSITE" id="PS50071"/>
    </source>
</evidence>
<dbReference type="Gene3D" id="1.10.10.60">
    <property type="entry name" value="Homeodomain-like"/>
    <property type="match status" value="1"/>
</dbReference>
<feature type="region of interest" description="Disordered" evidence="9">
    <location>
        <begin position="216"/>
        <end position="255"/>
    </location>
</feature>
<evidence type="ECO:0000256" key="2">
    <source>
        <dbReference type="ARBA" id="ARBA00006454"/>
    </source>
</evidence>
<evidence type="ECO:0000256" key="3">
    <source>
        <dbReference type="ARBA" id="ARBA00023015"/>
    </source>
</evidence>
<dbReference type="Gramene" id="PSR99647">
    <property type="protein sequence ID" value="PSR99647"/>
    <property type="gene ID" value="CEY00_Acc23620"/>
</dbReference>
<dbReference type="InterPro" id="IPR006563">
    <property type="entry name" value="POX_dom"/>
</dbReference>
<dbReference type="GO" id="GO:0005634">
    <property type="term" value="C:nucleus"/>
    <property type="evidence" value="ECO:0007669"/>
    <property type="project" value="UniProtKB-SubCell"/>
</dbReference>
<evidence type="ECO:0000313" key="12">
    <source>
        <dbReference type="Proteomes" id="UP000241394"/>
    </source>
</evidence>
<name>A0A2R6PZR2_ACTCC</name>
<comment type="similarity">
    <text evidence="2">Belongs to the TALE/BELL homeobox family.</text>
</comment>
<evidence type="ECO:0000256" key="1">
    <source>
        <dbReference type="ARBA" id="ARBA00004123"/>
    </source>
</evidence>
<dbReference type="OMA" id="PAANCSH"/>
<dbReference type="STRING" id="1590841.A0A2R6PZR2"/>
<dbReference type="OrthoDB" id="10056939at2759"/>
<reference evidence="11 12" key="1">
    <citation type="submission" date="2017-07" db="EMBL/GenBank/DDBJ databases">
        <title>An improved, manually edited Actinidia chinensis var. chinensis (kiwifruit) genome highlights the challenges associated with draft genomes and gene prediction in plants.</title>
        <authorList>
            <person name="Pilkington S."/>
            <person name="Crowhurst R."/>
            <person name="Hilario E."/>
            <person name="Nardozza S."/>
            <person name="Fraser L."/>
            <person name="Peng Y."/>
            <person name="Gunaseelan K."/>
            <person name="Simpson R."/>
            <person name="Tahir J."/>
            <person name="Deroles S."/>
            <person name="Templeton K."/>
            <person name="Luo Z."/>
            <person name="Davy M."/>
            <person name="Cheng C."/>
            <person name="Mcneilage M."/>
            <person name="Scaglione D."/>
            <person name="Liu Y."/>
            <person name="Zhang Q."/>
            <person name="Datson P."/>
            <person name="De Silva N."/>
            <person name="Gardiner S."/>
            <person name="Bassett H."/>
            <person name="Chagne D."/>
            <person name="Mccallum J."/>
            <person name="Dzierzon H."/>
            <person name="Deng C."/>
            <person name="Wang Y.-Y."/>
            <person name="Barron N."/>
            <person name="Manako K."/>
            <person name="Bowen J."/>
            <person name="Foster T."/>
            <person name="Erridge Z."/>
            <person name="Tiffin H."/>
            <person name="Waite C."/>
            <person name="Davies K."/>
            <person name="Grierson E."/>
            <person name="Laing W."/>
            <person name="Kirk R."/>
            <person name="Chen X."/>
            <person name="Wood M."/>
            <person name="Montefiori M."/>
            <person name="Brummell D."/>
            <person name="Schwinn K."/>
            <person name="Catanach A."/>
            <person name="Fullerton C."/>
            <person name="Li D."/>
            <person name="Meiyalaghan S."/>
            <person name="Nieuwenhuizen N."/>
            <person name="Read N."/>
            <person name="Prakash R."/>
            <person name="Hunter D."/>
            <person name="Zhang H."/>
            <person name="Mckenzie M."/>
            <person name="Knabel M."/>
            <person name="Harris A."/>
            <person name="Allan A."/>
            <person name="Chen A."/>
            <person name="Janssen B."/>
            <person name="Plunkett B."/>
            <person name="Dwamena C."/>
            <person name="Voogd C."/>
            <person name="Leif D."/>
            <person name="Lafferty D."/>
            <person name="Souleyre E."/>
            <person name="Varkonyi-Gasic E."/>
            <person name="Gambi F."/>
            <person name="Hanley J."/>
            <person name="Yao J.-L."/>
            <person name="Cheung J."/>
            <person name="David K."/>
            <person name="Warren B."/>
            <person name="Marsh K."/>
            <person name="Snowden K."/>
            <person name="Lin-Wang K."/>
            <person name="Brian L."/>
            <person name="Martinez-Sanchez M."/>
            <person name="Wang M."/>
            <person name="Ileperuma N."/>
            <person name="Macnee N."/>
            <person name="Campin R."/>
            <person name="Mcatee P."/>
            <person name="Drummond R."/>
            <person name="Espley R."/>
            <person name="Ireland H."/>
            <person name="Wu R."/>
            <person name="Atkinson R."/>
            <person name="Karunairetnam S."/>
            <person name="Bulley S."/>
            <person name="Chunkath S."/>
            <person name="Hanley Z."/>
            <person name="Storey R."/>
            <person name="Thrimawithana A."/>
            <person name="Thomson S."/>
            <person name="David C."/>
            <person name="Testolin R."/>
        </authorList>
    </citation>
    <scope>NUCLEOTIDE SEQUENCE [LARGE SCALE GENOMIC DNA]</scope>
    <source>
        <strain evidence="12">cv. Red5</strain>
        <tissue evidence="11">Young leaf</tissue>
    </source>
</reference>
<evidence type="ECO:0000256" key="5">
    <source>
        <dbReference type="ARBA" id="ARBA00023155"/>
    </source>
</evidence>
<feature type="domain" description="Homeobox" evidence="10">
    <location>
        <begin position="370"/>
        <end position="433"/>
    </location>
</feature>
<protein>
    <submittedName>
        <fullName evidence="11">BEL1-like homeodomain protein 6</fullName>
    </submittedName>
</protein>
<proteinExistence type="inferred from homology"/>
<dbReference type="FunCoup" id="A0A2R6PZR2">
    <property type="interactions" value="1147"/>
</dbReference>
<dbReference type="InParanoid" id="A0A2R6PZR2"/>
<evidence type="ECO:0000256" key="4">
    <source>
        <dbReference type="ARBA" id="ARBA00023125"/>
    </source>
</evidence>
<accession>A0A2R6PZR2</accession>
<comment type="caution">
    <text evidence="11">The sequence shown here is derived from an EMBL/GenBank/DDBJ whole genome shotgun (WGS) entry which is preliminary data.</text>
</comment>
<dbReference type="InterPro" id="IPR009057">
    <property type="entry name" value="Homeodomain-like_sf"/>
</dbReference>
<dbReference type="GO" id="GO:0006355">
    <property type="term" value="P:regulation of DNA-templated transcription"/>
    <property type="evidence" value="ECO:0007669"/>
    <property type="project" value="InterPro"/>
</dbReference>
<dbReference type="AlphaFoldDB" id="A0A2R6PZR2"/>
<sequence>MATYYPSISNQRDVLPAPYLHNQKLDPDPEPPHLPCNMTYPNQASAIPYADLFSGSSLSLYDGVRVPSVGARDEVEFIQPTSFSVDNTSRTSIHVLDGEQNLRCQGLSLSLGTEIPAGVYVPSVHNQYEDSSTSSLLSSHVGAEDGFQSNEPAALNSPYCLVGSNEMHSSPHQYDQLGLVRTIFNSQYLKATQQLLDEVVNVQKALKQFKTDDKKNNSHEFDFRGSEDIDVKMNGTSSDPLESTTNCTSELSPSERQDLQNKLTKLLSMLDEVDRRYRQYYHQMQIVISSFEMVAGPGAAKPYTTLALKTISRHFRSVHDAISSQIRVTRKNLGEQDSTLSVRGGLPRLRYVGQQLGQERALLQQFGVMRHSWRPQRGLPESSVSVLRAWLFEHFLHPYPKDSEKTMLARKTGLTRSQVANWFINARVRLWKPMVEEMYNEEFSEIDFKSSPEHAPEEAKDKLWSSEDTGEAADDGQIGQFDDSKFDLIPDFGMQGLTVRLGFQNAACKDNKFGSGMTKLCDDQRPNTGNHDVSPDGIFPLNQTVDGNSNFSELGSFSVGKQVSLALGLQHCEKDSLFVNGGVQFSGDLTVASSMSHDSLDYHCVDPLNQQHGITSPHLLPDFVV</sequence>
<dbReference type="SMART" id="SM00389">
    <property type="entry name" value="HOX"/>
    <property type="match status" value="1"/>
</dbReference>
<dbReference type="SMART" id="SM00574">
    <property type="entry name" value="POX"/>
    <property type="match status" value="1"/>
</dbReference>
<dbReference type="InterPro" id="IPR001356">
    <property type="entry name" value="HD"/>
</dbReference>
<keyword evidence="7 8" id="KW-0539">Nucleus</keyword>
<reference evidence="12" key="2">
    <citation type="journal article" date="2018" name="BMC Genomics">
        <title>A manually annotated Actinidia chinensis var. chinensis (kiwifruit) genome highlights the challenges associated with draft genomes and gene prediction in plants.</title>
        <authorList>
            <person name="Pilkington S.M."/>
            <person name="Crowhurst R."/>
            <person name="Hilario E."/>
            <person name="Nardozza S."/>
            <person name="Fraser L."/>
            <person name="Peng Y."/>
            <person name="Gunaseelan K."/>
            <person name="Simpson R."/>
            <person name="Tahir J."/>
            <person name="Deroles S.C."/>
            <person name="Templeton K."/>
            <person name="Luo Z."/>
            <person name="Davy M."/>
            <person name="Cheng C."/>
            <person name="McNeilage M."/>
            <person name="Scaglione D."/>
            <person name="Liu Y."/>
            <person name="Zhang Q."/>
            <person name="Datson P."/>
            <person name="De Silva N."/>
            <person name="Gardiner S.E."/>
            <person name="Bassett H."/>
            <person name="Chagne D."/>
            <person name="McCallum J."/>
            <person name="Dzierzon H."/>
            <person name="Deng C."/>
            <person name="Wang Y.Y."/>
            <person name="Barron L."/>
            <person name="Manako K."/>
            <person name="Bowen J."/>
            <person name="Foster T.M."/>
            <person name="Erridge Z.A."/>
            <person name="Tiffin H."/>
            <person name="Waite C.N."/>
            <person name="Davies K.M."/>
            <person name="Grierson E.P."/>
            <person name="Laing W.A."/>
            <person name="Kirk R."/>
            <person name="Chen X."/>
            <person name="Wood M."/>
            <person name="Montefiori M."/>
            <person name="Brummell D.A."/>
            <person name="Schwinn K.E."/>
            <person name="Catanach A."/>
            <person name="Fullerton C."/>
            <person name="Li D."/>
            <person name="Meiyalaghan S."/>
            <person name="Nieuwenhuizen N."/>
            <person name="Read N."/>
            <person name="Prakash R."/>
            <person name="Hunter D."/>
            <person name="Zhang H."/>
            <person name="McKenzie M."/>
            <person name="Knabel M."/>
            <person name="Harris A."/>
            <person name="Allan A.C."/>
            <person name="Gleave A."/>
            <person name="Chen A."/>
            <person name="Janssen B.J."/>
            <person name="Plunkett B."/>
            <person name="Ampomah-Dwamena C."/>
            <person name="Voogd C."/>
            <person name="Leif D."/>
            <person name="Lafferty D."/>
            <person name="Souleyre E.J.F."/>
            <person name="Varkonyi-Gasic E."/>
            <person name="Gambi F."/>
            <person name="Hanley J."/>
            <person name="Yao J.L."/>
            <person name="Cheung J."/>
            <person name="David K.M."/>
            <person name="Warren B."/>
            <person name="Marsh K."/>
            <person name="Snowden K.C."/>
            <person name="Lin-Wang K."/>
            <person name="Brian L."/>
            <person name="Martinez-Sanchez M."/>
            <person name="Wang M."/>
            <person name="Ileperuma N."/>
            <person name="Macnee N."/>
            <person name="Campin R."/>
            <person name="McAtee P."/>
            <person name="Drummond R.S.M."/>
            <person name="Espley R.V."/>
            <person name="Ireland H.S."/>
            <person name="Wu R."/>
            <person name="Atkinson R.G."/>
            <person name="Karunairetnam S."/>
            <person name="Bulley S."/>
            <person name="Chunkath S."/>
            <person name="Hanley Z."/>
            <person name="Storey R."/>
            <person name="Thrimawithana A.H."/>
            <person name="Thomson S."/>
            <person name="David C."/>
            <person name="Testolin R."/>
            <person name="Huang H."/>
            <person name="Hellens R.P."/>
            <person name="Schaffer R.J."/>
        </authorList>
    </citation>
    <scope>NUCLEOTIDE SEQUENCE [LARGE SCALE GENOMIC DNA]</scope>
    <source>
        <strain evidence="12">cv. Red5</strain>
    </source>
</reference>
<dbReference type="SUPFAM" id="SSF46689">
    <property type="entry name" value="Homeodomain-like"/>
    <property type="match status" value="1"/>
</dbReference>
<feature type="region of interest" description="Disordered" evidence="9">
    <location>
        <begin position="448"/>
        <end position="481"/>
    </location>
</feature>
<dbReference type="InterPro" id="IPR008422">
    <property type="entry name" value="KN_HD"/>
</dbReference>
<keyword evidence="6" id="KW-0804">Transcription</keyword>
<feature type="compositionally biased region" description="Polar residues" evidence="9">
    <location>
        <begin position="234"/>
        <end position="252"/>
    </location>
</feature>
<evidence type="ECO:0000313" key="11">
    <source>
        <dbReference type="EMBL" id="PSR99647.1"/>
    </source>
</evidence>
<dbReference type="Pfam" id="PF05920">
    <property type="entry name" value="Homeobox_KN"/>
    <property type="match status" value="1"/>
</dbReference>
<evidence type="ECO:0000256" key="7">
    <source>
        <dbReference type="ARBA" id="ARBA00023242"/>
    </source>
</evidence>
<evidence type="ECO:0000256" key="6">
    <source>
        <dbReference type="ARBA" id="ARBA00023163"/>
    </source>
</evidence>
<dbReference type="GO" id="GO:0003677">
    <property type="term" value="F:DNA binding"/>
    <property type="evidence" value="ECO:0007669"/>
    <property type="project" value="UniProtKB-UniRule"/>
</dbReference>
<keyword evidence="4 8" id="KW-0238">DNA-binding</keyword>
<feature type="DNA-binding region" description="Homeobox" evidence="8">
    <location>
        <begin position="372"/>
        <end position="434"/>
    </location>
</feature>
<dbReference type="SMR" id="A0A2R6PZR2"/>
<evidence type="ECO:0000256" key="9">
    <source>
        <dbReference type="SAM" id="MobiDB-lite"/>
    </source>
</evidence>
<dbReference type="PANTHER" id="PTHR11850">
    <property type="entry name" value="HOMEOBOX PROTEIN TRANSCRIPTION FACTORS"/>
    <property type="match status" value="1"/>
</dbReference>
<keyword evidence="5 8" id="KW-0371">Homeobox</keyword>
<comment type="subcellular location">
    <subcellularLocation>
        <location evidence="1 8">Nucleus</location>
    </subcellularLocation>
</comment>
<feature type="compositionally biased region" description="Basic and acidic residues" evidence="9">
    <location>
        <begin position="216"/>
        <end position="231"/>
    </location>
</feature>